<keyword evidence="2" id="KW-0328">Glycosyltransferase</keyword>
<keyword evidence="4" id="KW-0472">Membrane</keyword>
<dbReference type="OrthoDB" id="191334at2759"/>
<dbReference type="PANTHER" id="PTHR31042:SF150">
    <property type="entry name" value="OS06G0661900 PROTEIN"/>
    <property type="match status" value="1"/>
</dbReference>
<keyword evidence="3" id="KW-0808">Transferase</keyword>
<keyword evidence="8" id="KW-1185">Reference proteome</keyword>
<feature type="compositionally biased region" description="Basic and acidic residues" evidence="6">
    <location>
        <begin position="196"/>
        <end position="205"/>
    </location>
</feature>
<evidence type="ECO:0000313" key="8">
    <source>
        <dbReference type="Proteomes" id="UP000747110"/>
    </source>
</evidence>
<evidence type="ECO:0000256" key="5">
    <source>
        <dbReference type="ARBA" id="ARBA00023180"/>
    </source>
</evidence>
<dbReference type="AlphaFoldDB" id="A0A8J4FMB5"/>
<evidence type="ECO:0000256" key="3">
    <source>
        <dbReference type="ARBA" id="ARBA00022679"/>
    </source>
</evidence>
<keyword evidence="5" id="KW-0325">Glycoprotein</keyword>
<dbReference type="GO" id="GO:0016757">
    <property type="term" value="F:glycosyltransferase activity"/>
    <property type="evidence" value="ECO:0007669"/>
    <property type="project" value="UniProtKB-KW"/>
</dbReference>
<evidence type="ECO:0000256" key="6">
    <source>
        <dbReference type="SAM" id="MobiDB-lite"/>
    </source>
</evidence>
<evidence type="ECO:0000256" key="1">
    <source>
        <dbReference type="ARBA" id="ARBA00004606"/>
    </source>
</evidence>
<dbReference type="Pfam" id="PF02485">
    <property type="entry name" value="Branch"/>
    <property type="match status" value="2"/>
</dbReference>
<comment type="subcellular location">
    <subcellularLocation>
        <location evidence="1">Membrane</location>
        <topology evidence="1">Single-pass type II membrane protein</topology>
    </subcellularLocation>
</comment>
<protein>
    <submittedName>
        <fullName evidence="7">Uncharacterized protein</fullName>
    </submittedName>
</protein>
<accession>A0A8J4FMB5</accession>
<comment type="caution">
    <text evidence="7">The sequence shown here is derived from an EMBL/GenBank/DDBJ whole genome shotgun (WGS) entry which is preliminary data.</text>
</comment>
<dbReference type="EMBL" id="BNCP01000009">
    <property type="protein sequence ID" value="GIL76671.1"/>
    <property type="molecule type" value="Genomic_DNA"/>
</dbReference>
<gene>
    <name evidence="7" type="ORF">Vretifemale_6230</name>
</gene>
<dbReference type="InterPro" id="IPR044174">
    <property type="entry name" value="BC10-like"/>
</dbReference>
<feature type="compositionally biased region" description="Gly residues" evidence="6">
    <location>
        <begin position="208"/>
        <end position="218"/>
    </location>
</feature>
<dbReference type="GO" id="GO:0016020">
    <property type="term" value="C:membrane"/>
    <property type="evidence" value="ECO:0007669"/>
    <property type="project" value="UniProtKB-SubCell"/>
</dbReference>
<evidence type="ECO:0000256" key="4">
    <source>
        <dbReference type="ARBA" id="ARBA00023136"/>
    </source>
</evidence>
<name>A0A8J4FMB5_9CHLO</name>
<organism evidence="7 8">
    <name type="scientific">Volvox reticuliferus</name>
    <dbReference type="NCBI Taxonomy" id="1737510"/>
    <lineage>
        <taxon>Eukaryota</taxon>
        <taxon>Viridiplantae</taxon>
        <taxon>Chlorophyta</taxon>
        <taxon>core chlorophytes</taxon>
        <taxon>Chlorophyceae</taxon>
        <taxon>CS clade</taxon>
        <taxon>Chlamydomonadales</taxon>
        <taxon>Volvocaceae</taxon>
        <taxon>Volvox</taxon>
    </lineage>
</organism>
<dbReference type="InterPro" id="IPR003406">
    <property type="entry name" value="Glyco_trans_14"/>
</dbReference>
<reference evidence="7" key="1">
    <citation type="journal article" date="2021" name="Proc. Natl. Acad. Sci. U.S.A.">
        <title>Three genomes in the algal genus Volvox reveal the fate of a haploid sex-determining region after a transition to homothallism.</title>
        <authorList>
            <person name="Yamamoto K."/>
            <person name="Hamaji T."/>
            <person name="Kawai-Toyooka H."/>
            <person name="Matsuzaki R."/>
            <person name="Takahashi F."/>
            <person name="Nishimura Y."/>
            <person name="Kawachi M."/>
            <person name="Noguchi H."/>
            <person name="Minakuchi Y."/>
            <person name="Umen J.G."/>
            <person name="Toyoda A."/>
            <person name="Nozaki H."/>
        </authorList>
    </citation>
    <scope>NUCLEOTIDE SEQUENCE</scope>
    <source>
        <strain evidence="7">NIES-3786</strain>
    </source>
</reference>
<feature type="region of interest" description="Disordered" evidence="6">
    <location>
        <begin position="408"/>
        <end position="433"/>
    </location>
</feature>
<sequence length="528" mass="56489">MWEQRSRVDACRDINMDAARWHESMTTEHLHQDHWRKSSQWFAMTRHHAELAAADRHVAEAFRRFCYTRHSSLPTAAGGMGIGASTSTNMDASSASGSSRSSGIGPTQAWLRNYAATARPNMHDSGSDCDNNSDGDRRTVLSKMHEDLRQIWAPDLVGRKGTEAAVGPECLVLTKTRSSDIQNSTSCCSGGSPRPGRRDGDRRNIPDGGAGTGSGRGRAGLSQGSSGTDPWALHRVLTAGSRPCVSDEHYLPTLLASYGLDYQTDCLGEAHFVDWTSGGGWHPRSFLPSDIRGLEWESAAGGGGGPTARGSVDRRLGEEFLRWLEAGFSLFRGPTGPLGAAARPARLPDGRRLWGPDEGCWIRPNGCGGGGSQPSRHGASASLESLSHVFVMQSPGTKSLVATAELDPEPASTDEGKGKGRGVGAHEGAQERTGATVNEGTTVQLHAVQEGRAAPDVAAVAESPTLRSWLENLHYMPLGYRCHLFARKFPAVSARSSLHLALACPPRGLGLGAWCWRGQGLHPSPPQR</sequence>
<dbReference type="PANTHER" id="PTHR31042">
    <property type="entry name" value="CORE-2/I-BRANCHING BETA-1,6-N-ACETYLGLUCOSAMINYLTRANSFERASE FAMILY PROTEIN-RELATED"/>
    <property type="match status" value="1"/>
</dbReference>
<evidence type="ECO:0000256" key="2">
    <source>
        <dbReference type="ARBA" id="ARBA00022676"/>
    </source>
</evidence>
<proteinExistence type="predicted"/>
<dbReference type="Proteomes" id="UP000747110">
    <property type="component" value="Unassembled WGS sequence"/>
</dbReference>
<feature type="region of interest" description="Disordered" evidence="6">
    <location>
        <begin position="181"/>
        <end position="227"/>
    </location>
</feature>
<evidence type="ECO:0000313" key="7">
    <source>
        <dbReference type="EMBL" id="GIL76671.1"/>
    </source>
</evidence>